<dbReference type="Gene3D" id="3.30.70.940">
    <property type="entry name" value="NusG, N-terminal domain"/>
    <property type="match status" value="1"/>
</dbReference>
<dbReference type="InterPro" id="IPR006645">
    <property type="entry name" value="NGN-like_dom"/>
</dbReference>
<name>A0A7W8YVB5_9SPHI</name>
<evidence type="ECO:0000313" key="5">
    <source>
        <dbReference type="EMBL" id="MBB5622288.1"/>
    </source>
</evidence>
<dbReference type="EMBL" id="JACHCF010000007">
    <property type="protein sequence ID" value="MBB5622288.1"/>
    <property type="molecule type" value="Genomic_DNA"/>
</dbReference>
<dbReference type="GO" id="GO:0031564">
    <property type="term" value="P:transcription antitermination"/>
    <property type="evidence" value="ECO:0007669"/>
    <property type="project" value="UniProtKB-KW"/>
</dbReference>
<evidence type="ECO:0000256" key="2">
    <source>
        <dbReference type="ARBA" id="ARBA00023015"/>
    </source>
</evidence>
<proteinExistence type="predicted"/>
<dbReference type="GO" id="GO:0006354">
    <property type="term" value="P:DNA-templated transcription elongation"/>
    <property type="evidence" value="ECO:0007669"/>
    <property type="project" value="InterPro"/>
</dbReference>
<feature type="domain" description="NusG-like N-terminal" evidence="4">
    <location>
        <begin position="7"/>
        <end position="98"/>
    </location>
</feature>
<evidence type="ECO:0000259" key="4">
    <source>
        <dbReference type="Pfam" id="PF02357"/>
    </source>
</evidence>
<gene>
    <name evidence="5" type="ORF">HDE69_003353</name>
</gene>
<keyword evidence="2" id="KW-0805">Transcription regulation</keyword>
<dbReference type="PANTHER" id="PTHR30265">
    <property type="entry name" value="RHO-INTERACTING TRANSCRIPTION TERMINATION FACTOR NUSG"/>
    <property type="match status" value="1"/>
</dbReference>
<organism evidence="5 6">
    <name type="scientific">Pedobacter cryoconitis</name>
    <dbReference type="NCBI Taxonomy" id="188932"/>
    <lineage>
        <taxon>Bacteria</taxon>
        <taxon>Pseudomonadati</taxon>
        <taxon>Bacteroidota</taxon>
        <taxon>Sphingobacteriia</taxon>
        <taxon>Sphingobacteriales</taxon>
        <taxon>Sphingobacteriaceae</taxon>
        <taxon>Pedobacter</taxon>
    </lineage>
</organism>
<evidence type="ECO:0000256" key="3">
    <source>
        <dbReference type="ARBA" id="ARBA00023163"/>
    </source>
</evidence>
<evidence type="ECO:0000313" key="6">
    <source>
        <dbReference type="Proteomes" id="UP000537718"/>
    </source>
</evidence>
<dbReference type="SUPFAM" id="SSF82679">
    <property type="entry name" value="N-utilization substance G protein NusG, N-terminal domain"/>
    <property type="match status" value="1"/>
</dbReference>
<protein>
    <submittedName>
        <fullName evidence="5">Transcription antitermination factor NusG</fullName>
    </submittedName>
</protein>
<keyword evidence="1" id="KW-0889">Transcription antitermination</keyword>
<keyword evidence="3" id="KW-0804">Transcription</keyword>
<dbReference type="NCBIfam" id="NF033644">
    <property type="entry name" value="antiterm_UpxY"/>
    <property type="match status" value="1"/>
</dbReference>
<sequence length="168" mass="19297">MKQFDKGWYIIYTKPRYENKLAEELRKMEIEAFVPAVNQKRKWHDRMKMVECVLFPSYVFVRLENASQLLNSSKAVGFVTYVKFGKLIARVRDNVIANVKMILKEAEGVQVSYQPFFSGAKVVILTGEFSGLECEIIDFEGEEKVLVRIDILNTSLLMNMPSDSLSVA</sequence>
<dbReference type="Proteomes" id="UP000537718">
    <property type="component" value="Unassembled WGS sequence"/>
</dbReference>
<evidence type="ECO:0000256" key="1">
    <source>
        <dbReference type="ARBA" id="ARBA00022814"/>
    </source>
</evidence>
<accession>A0A7W8YVB5</accession>
<reference evidence="5 6" key="1">
    <citation type="submission" date="2020-08" db="EMBL/GenBank/DDBJ databases">
        <title>Genomic Encyclopedia of Type Strains, Phase IV (KMG-V): Genome sequencing to study the core and pangenomes of soil and plant-associated prokaryotes.</title>
        <authorList>
            <person name="Whitman W."/>
        </authorList>
    </citation>
    <scope>NUCLEOTIDE SEQUENCE [LARGE SCALE GENOMIC DNA]</scope>
    <source>
        <strain evidence="5 6">MP7CTX6</strain>
    </source>
</reference>
<dbReference type="PANTHER" id="PTHR30265:SF4">
    <property type="entry name" value="KOW MOTIF FAMILY PROTEIN, EXPRESSED"/>
    <property type="match status" value="1"/>
</dbReference>
<dbReference type="InterPro" id="IPR043425">
    <property type="entry name" value="NusG-like"/>
</dbReference>
<dbReference type="AlphaFoldDB" id="A0A7W8YVB5"/>
<dbReference type="InterPro" id="IPR036735">
    <property type="entry name" value="NGN_dom_sf"/>
</dbReference>
<comment type="caution">
    <text evidence="5">The sequence shown here is derived from an EMBL/GenBank/DDBJ whole genome shotgun (WGS) entry which is preliminary data.</text>
</comment>
<dbReference type="Pfam" id="PF02357">
    <property type="entry name" value="NusG"/>
    <property type="match status" value="1"/>
</dbReference>
<dbReference type="RefSeq" id="WP_183868203.1">
    <property type="nucleotide sequence ID" value="NZ_JACHCF010000007.1"/>
</dbReference>